<evidence type="ECO:0000256" key="6">
    <source>
        <dbReference type="ARBA" id="ARBA00022694"/>
    </source>
</evidence>
<evidence type="ECO:0000313" key="20">
    <source>
        <dbReference type="EnsemblPlants" id="AUR62025547-RA:cds"/>
    </source>
</evidence>
<evidence type="ECO:0000256" key="3">
    <source>
        <dbReference type="ARBA" id="ARBA00004173"/>
    </source>
</evidence>
<dbReference type="GO" id="GO:0046872">
    <property type="term" value="F:metal ion binding"/>
    <property type="evidence" value="ECO:0007669"/>
    <property type="project" value="UniProtKB-KW"/>
</dbReference>
<dbReference type="Proteomes" id="UP000596660">
    <property type="component" value="Unplaced"/>
</dbReference>
<name>A0A803M9H1_CHEQI</name>
<feature type="domain" description="PROP1-like PPR" evidence="19">
    <location>
        <begin position="180"/>
        <end position="390"/>
    </location>
</feature>
<dbReference type="FunFam" id="1.25.40.10:FF:000339">
    <property type="entry name" value="Proteinaceous RNase P 1, chloroplastic/mitochondrial"/>
    <property type="match status" value="1"/>
</dbReference>
<dbReference type="Gramene" id="AUR62025547-RA">
    <property type="protein sequence ID" value="AUR62025547-RA:cds"/>
    <property type="gene ID" value="AUR62025547"/>
</dbReference>
<evidence type="ECO:0000259" key="17">
    <source>
        <dbReference type="Pfam" id="PF16865"/>
    </source>
</evidence>
<evidence type="ECO:0000259" key="18">
    <source>
        <dbReference type="Pfam" id="PF16953"/>
    </source>
</evidence>
<dbReference type="InterPro" id="IPR033443">
    <property type="entry name" value="PROP1-like_PPR_dom"/>
</dbReference>
<dbReference type="InterPro" id="IPR002885">
    <property type="entry name" value="PPR_rpt"/>
</dbReference>
<keyword evidence="10" id="KW-0378">Hydrolase</keyword>
<evidence type="ECO:0000256" key="5">
    <source>
        <dbReference type="ARBA" id="ARBA00012179"/>
    </source>
</evidence>
<dbReference type="EnsemblPlants" id="AUR62025547-RA">
    <property type="protein sequence ID" value="AUR62025547-RA:cds"/>
    <property type="gene ID" value="AUR62025547"/>
</dbReference>
<dbReference type="Gene3D" id="1.20.1050.10">
    <property type="match status" value="1"/>
</dbReference>
<proteinExistence type="inferred from homology"/>
<comment type="similarity">
    <text evidence="4">Belongs to the PPR family. P subfamily.</text>
</comment>
<evidence type="ECO:0000256" key="11">
    <source>
        <dbReference type="ARBA" id="ARBA00022833"/>
    </source>
</evidence>
<dbReference type="Pfam" id="PF16865">
    <property type="entry name" value="GST_C_5"/>
    <property type="match status" value="1"/>
</dbReference>
<dbReference type="GO" id="GO:0005739">
    <property type="term" value="C:mitochondrion"/>
    <property type="evidence" value="ECO:0007669"/>
    <property type="project" value="UniProtKB-SubCell"/>
</dbReference>
<evidence type="ECO:0000256" key="16">
    <source>
        <dbReference type="PROSITE-ProRule" id="PRU00708"/>
    </source>
</evidence>
<feature type="domain" description="PRORP" evidence="18">
    <location>
        <begin position="432"/>
        <end position="658"/>
    </location>
</feature>
<feature type="domain" description="Glutathione S-transferase C-terminal" evidence="17">
    <location>
        <begin position="708"/>
        <end position="795"/>
    </location>
</feature>
<keyword evidence="8" id="KW-0479">Metal-binding</keyword>
<dbReference type="InterPro" id="IPR031595">
    <property type="entry name" value="PRORP_C"/>
</dbReference>
<keyword evidence="13" id="KW-0809">Transit peptide</keyword>
<dbReference type="InterPro" id="IPR041695">
    <property type="entry name" value="GST_C_5"/>
</dbReference>
<dbReference type="Pfam" id="PF17177">
    <property type="entry name" value="PPR_long"/>
    <property type="match status" value="1"/>
</dbReference>
<dbReference type="Gene3D" id="3.40.50.11980">
    <property type="match status" value="1"/>
</dbReference>
<evidence type="ECO:0000256" key="1">
    <source>
        <dbReference type="ARBA" id="ARBA00000928"/>
    </source>
</evidence>
<dbReference type="GO" id="GO:0004526">
    <property type="term" value="F:ribonuclease P activity"/>
    <property type="evidence" value="ECO:0007669"/>
    <property type="project" value="UniProtKB-EC"/>
</dbReference>
<comment type="cofactor">
    <cofactor evidence="2">
        <name>Mg(2+)</name>
        <dbReference type="ChEBI" id="CHEBI:18420"/>
    </cofactor>
</comment>
<dbReference type="OMA" id="QLVRWKS"/>
<dbReference type="SUPFAM" id="SSF47616">
    <property type="entry name" value="GST C-terminal domain-like"/>
    <property type="match status" value="1"/>
</dbReference>
<keyword evidence="14" id="KW-0496">Mitochondrion</keyword>
<evidence type="ECO:0000256" key="7">
    <source>
        <dbReference type="ARBA" id="ARBA00022722"/>
    </source>
</evidence>
<evidence type="ECO:0000256" key="10">
    <source>
        <dbReference type="ARBA" id="ARBA00022801"/>
    </source>
</evidence>
<dbReference type="EC" id="3.1.26.5" evidence="5"/>
<comment type="catalytic activity">
    <reaction evidence="1">
        <text>Endonucleolytic cleavage of RNA, removing 5'-extranucleotides from tRNA precursor.</text>
        <dbReference type="EC" id="3.1.26.5"/>
    </reaction>
</comment>
<evidence type="ECO:0000256" key="8">
    <source>
        <dbReference type="ARBA" id="ARBA00022723"/>
    </source>
</evidence>
<keyword evidence="21" id="KW-1185">Reference proteome</keyword>
<keyword evidence="9" id="KW-0677">Repeat</keyword>
<organism evidence="20 21">
    <name type="scientific">Chenopodium quinoa</name>
    <name type="common">Quinoa</name>
    <dbReference type="NCBI Taxonomy" id="63459"/>
    <lineage>
        <taxon>Eukaryota</taxon>
        <taxon>Viridiplantae</taxon>
        <taxon>Streptophyta</taxon>
        <taxon>Embryophyta</taxon>
        <taxon>Tracheophyta</taxon>
        <taxon>Spermatophyta</taxon>
        <taxon>Magnoliopsida</taxon>
        <taxon>eudicotyledons</taxon>
        <taxon>Gunneridae</taxon>
        <taxon>Pentapetalae</taxon>
        <taxon>Caryophyllales</taxon>
        <taxon>Chenopodiaceae</taxon>
        <taxon>Chenopodioideae</taxon>
        <taxon>Atripliceae</taxon>
        <taxon>Chenopodium</taxon>
    </lineage>
</organism>
<evidence type="ECO:0000256" key="9">
    <source>
        <dbReference type="ARBA" id="ARBA00022737"/>
    </source>
</evidence>
<evidence type="ECO:0000259" key="19">
    <source>
        <dbReference type="Pfam" id="PF17177"/>
    </source>
</evidence>
<dbReference type="PANTHER" id="PTHR13547:SF1">
    <property type="entry name" value="MITOCHONDRIAL RIBONUCLEASE P CATALYTIC SUBUNIT"/>
    <property type="match status" value="1"/>
</dbReference>
<keyword evidence="15" id="KW-0464">Manganese</keyword>
<comment type="subcellular location">
    <subcellularLocation>
        <location evidence="3">Mitochondrion</location>
    </subcellularLocation>
</comment>
<dbReference type="PANTHER" id="PTHR13547">
    <property type="match status" value="1"/>
</dbReference>
<dbReference type="InterPro" id="IPR036282">
    <property type="entry name" value="Glutathione-S-Trfase_C_sf"/>
</dbReference>
<dbReference type="AlphaFoldDB" id="A0A803M9H1"/>
<evidence type="ECO:0000256" key="13">
    <source>
        <dbReference type="ARBA" id="ARBA00022946"/>
    </source>
</evidence>
<keyword evidence="7" id="KW-0540">Nuclease</keyword>
<accession>A0A803M9H1</accession>
<dbReference type="FunFam" id="3.40.50.11980:FF:000002">
    <property type="entry name" value="Proteinaceous RNase P 2"/>
    <property type="match status" value="1"/>
</dbReference>
<dbReference type="Pfam" id="PF16953">
    <property type="entry name" value="PRORP"/>
    <property type="match status" value="1"/>
</dbReference>
<evidence type="ECO:0000256" key="2">
    <source>
        <dbReference type="ARBA" id="ARBA00001946"/>
    </source>
</evidence>
<keyword evidence="11" id="KW-0862">Zinc</keyword>
<dbReference type="InterPro" id="IPR011990">
    <property type="entry name" value="TPR-like_helical_dom_sf"/>
</dbReference>
<reference evidence="20" key="2">
    <citation type="submission" date="2021-03" db="UniProtKB">
        <authorList>
            <consortium name="EnsemblPlants"/>
        </authorList>
    </citation>
    <scope>IDENTIFICATION</scope>
</reference>
<feature type="repeat" description="PPR" evidence="16">
    <location>
        <begin position="269"/>
        <end position="303"/>
    </location>
</feature>
<keyword evidence="12" id="KW-0460">Magnesium</keyword>
<reference evidence="20" key="1">
    <citation type="journal article" date="2017" name="Nature">
        <title>The genome of Chenopodium quinoa.</title>
        <authorList>
            <person name="Jarvis D.E."/>
            <person name="Ho Y.S."/>
            <person name="Lightfoot D.J."/>
            <person name="Schmoeckel S.M."/>
            <person name="Li B."/>
            <person name="Borm T.J.A."/>
            <person name="Ohyanagi H."/>
            <person name="Mineta K."/>
            <person name="Michell C.T."/>
            <person name="Saber N."/>
            <person name="Kharbatia N.M."/>
            <person name="Rupper R.R."/>
            <person name="Sharp A.R."/>
            <person name="Dally N."/>
            <person name="Boughton B.A."/>
            <person name="Woo Y.H."/>
            <person name="Gao G."/>
            <person name="Schijlen E.G.W.M."/>
            <person name="Guo X."/>
            <person name="Momin A.A."/>
            <person name="Negrao S."/>
            <person name="Al-Babili S."/>
            <person name="Gehring C."/>
            <person name="Roessner U."/>
            <person name="Jung C."/>
            <person name="Murphy K."/>
            <person name="Arold S.T."/>
            <person name="Gojobori T."/>
            <person name="van der Linden C.G."/>
            <person name="van Loo E.N."/>
            <person name="Jellen E.N."/>
            <person name="Maughan P.J."/>
            <person name="Tester M."/>
        </authorList>
    </citation>
    <scope>NUCLEOTIDE SEQUENCE [LARGE SCALE GENOMIC DNA]</scope>
    <source>
        <strain evidence="20">cv. PI 614886</strain>
    </source>
</reference>
<dbReference type="GO" id="GO:0001682">
    <property type="term" value="P:tRNA 5'-leader removal"/>
    <property type="evidence" value="ECO:0007669"/>
    <property type="project" value="UniProtKB-ARBA"/>
</dbReference>
<evidence type="ECO:0000256" key="15">
    <source>
        <dbReference type="ARBA" id="ARBA00023211"/>
    </source>
</evidence>
<sequence length="836" mass="93443">MGSTTPAIMSNGYVSTSHFPIISFLSLNLNPIKSISLSNFHSHQKHHHFLSLNLKIRRKNVITASSMASTRKMEEILPPPLDSTSDPPSLFDGTTRIPVLMSLPRFSFAQCRPIFSLLHGTCNNGGYTHIPASSSLSFISKKTLFSYPFSSTFAVSAAATSSTKPVSSSDVPGIRMTLKQRKKARGVTPEYILKCKLDMCSKFNKLDEALRLYDAARVDGTELSLHHYNTLFYLCSNHALNGISDCVIDSLERGFEIFRQMGIDRVVPNEATFTSMARLAACKKDPEMAFDLVKQMKDSGNVPKLRSYAPALFGFLEKGDADGAYKVDAHMKECGVVAEEPELAALLKLSVDARRGDKVYEMLHRLRTSVRQVSEETARIVECWFKSETACGVGMENWDMGKVKEGINMGGGGWHGQGWLGSGKWGVVKTEMDKKGVCSSCGEKLVCIDIDPKETDNFACSLSSLACKKEKLADFLKFQRWLQSNGPFDAVVDGANVGLCDSESFDFRQLAKAVNRLQQISPTKKLPLVILHQNRVYTGPAETTNIKRMLGSWRKAGAIYATPQGSNDDWYWLYAAVRCNCLLLTNDEMRDHLFQLLGNSIFPRWKEKHQIRMTVSKSGLVLHMPPPYSIVTQESESGSWHIPTVTGDDLKIPRQWLCATRVPSLEYKNEVRGESLDLMKFIDSHFEGPSLFPSDLVKQDFAGVLFSYIDSFHKSVTSSFKEDGVNAETGAAFDYIEDALSKLNDGPFFLGQLSLVDIAYVPFFERYIPFLKDVRSYDITAARPMIAMWIQVYKQPEYKVATWQEAHNQLNTEALTLLTSSLVSVQTIIKFISHPQ</sequence>
<evidence type="ECO:0000256" key="4">
    <source>
        <dbReference type="ARBA" id="ARBA00007626"/>
    </source>
</evidence>
<dbReference type="Gene3D" id="1.25.40.10">
    <property type="entry name" value="Tetratricopeptide repeat domain"/>
    <property type="match status" value="1"/>
</dbReference>
<dbReference type="PROSITE" id="PS51375">
    <property type="entry name" value="PPR"/>
    <property type="match status" value="1"/>
</dbReference>
<evidence type="ECO:0000313" key="21">
    <source>
        <dbReference type="Proteomes" id="UP000596660"/>
    </source>
</evidence>
<evidence type="ECO:0000256" key="12">
    <source>
        <dbReference type="ARBA" id="ARBA00022842"/>
    </source>
</evidence>
<keyword evidence="6" id="KW-0819">tRNA processing</keyword>
<evidence type="ECO:0000256" key="14">
    <source>
        <dbReference type="ARBA" id="ARBA00023128"/>
    </source>
</evidence>
<protein>
    <recommendedName>
        <fullName evidence="5">ribonuclease P</fullName>
        <ecNumber evidence="5">3.1.26.5</ecNumber>
    </recommendedName>
</protein>